<dbReference type="GO" id="GO:0005840">
    <property type="term" value="C:ribosome"/>
    <property type="evidence" value="ECO:0007669"/>
    <property type="project" value="UniProtKB-KW"/>
</dbReference>
<gene>
    <name evidence="1" type="primary">rps3</name>
</gene>
<dbReference type="AlphaFoldDB" id="D2E3Z7"/>
<sequence>MNNTNTNTNNKNLASSSASVIFSKYINNNNNKLIPFKIKNSDLGRTRYFPPISKEWKNSIYVFNHNNLKNLPLFDININSLIKDYFNLQFKDKILFKKKRLSKVKVVSLNKIYASKAEIKHTNTKAILTVYTFNREKISLYKKIKKLKKSFYFVFDKIISFSERVILSGVPIRVDKDGKVLSNLYLPFRLRGVLPWITESHVNIWRKIIIASLYKELILLRKYKLRLDLNKYKFEEKLLYRLNNLIMKYYNKKVEFNIVNMRSFLLNSDILTKILALKLKNRNARVIKIMDVILNKANLPKINRVQEKASLIKSVDWNLLENKFKNLNLSFILNDASYAERNNLSELLNKLYYNVLLVSQKGVWALRSPKGEQPSFHSKSGGSPTKFIQKGAGAASLGGNAKAQPKVSPGSPEAKKYAKIYQIIFNSINYKNMGGLRLEIKGRLTKRYRADRSLFKVKWKGGLKNLDSSYKGLSSVNMRGYAKPNVEYSIFTSKRRIGAFAVKGWVSGK</sequence>
<proteinExistence type="predicted"/>
<keyword evidence="1" id="KW-0496">Mitochondrion</keyword>
<geneLocation type="mitochondrion" evidence="1"/>
<reference evidence="1" key="1">
    <citation type="journal article" date="2009" name="J. Mol. Evol.">
        <title>Molecular evolution of the mtDNA encoded rps3 gene among filamentous ascomycetes fungi with an emphasis on the Ophiostomatoid fungi.</title>
        <authorList>
            <person name="Sethuraman J."/>
            <person name="Majer A."/>
            <person name="Iranpour M."/>
            <person name="Hausner G."/>
        </authorList>
    </citation>
    <scope>NUCLEOTIDE SEQUENCE</scope>
    <source>
        <strain evidence="1">ATCC 11345</strain>
    </source>
</reference>
<name>D2E3Z7_9PEZI</name>
<organism evidence="1">
    <name type="scientific">Neurospora tetraspora</name>
    <dbReference type="NCBI Taxonomy" id="94610"/>
    <lineage>
        <taxon>Eukaryota</taxon>
        <taxon>Fungi</taxon>
        <taxon>Dikarya</taxon>
        <taxon>Ascomycota</taxon>
        <taxon>Pezizomycotina</taxon>
        <taxon>Sordariomycetes</taxon>
        <taxon>Sordariomycetidae</taxon>
        <taxon>Sordariales</taxon>
        <taxon>Sordariaceae</taxon>
        <taxon>Neurospora</taxon>
    </lineage>
</organism>
<evidence type="ECO:0000313" key="1">
    <source>
        <dbReference type="EMBL" id="ACZ97559.1"/>
    </source>
</evidence>
<accession>D2E3Z7</accession>
<keyword evidence="1" id="KW-0689">Ribosomal protein</keyword>
<keyword evidence="1" id="KW-0687">Ribonucleoprotein</keyword>
<protein>
    <submittedName>
        <fullName evidence="1">Ribosomal protein 3</fullName>
    </submittedName>
</protein>
<dbReference type="EMBL" id="FJ895607">
    <property type="protein sequence ID" value="ACZ97559.1"/>
    <property type="molecule type" value="Genomic_DNA"/>
</dbReference>